<sequence>MGLHNIIAGLVVLALGVPLLAQTPTTPACSCETGNISSPVNANISIWTLNVTSDRINHSHIGGYTKKWNLCDLPHYQPQQQVKGTLRIWGSNYLKDGPLGGYWATAFKKFQPGIQIEYNLPTAGIAIPALAAKVADLAVDRPATLMDYLTYEQVFHHDPVEITAATGSLDVYGWSPAFIIIVPKSNPLNQISMQQLDGVFGAARNGGYNRSTWLTDYPYKRGPEENIRTWGQLGLTGSWLNQPIHPCGQSPRANVQDVFQNLVMRGSDQWVEGFRAFANYATTGRQIASWSSQVAAAAESDPLSICVGSPLVLGPHVKELAVQGFDGGPFVNRTLETVRDRSYPLINEIFFYANKEPGKAMDPKVYEFLRFILSQEGQEEVQHEGRYTPLTASVVKTMRARLEPASS</sequence>
<dbReference type="InterPro" id="IPR024370">
    <property type="entry name" value="PBP_domain"/>
</dbReference>
<evidence type="ECO:0000313" key="4">
    <source>
        <dbReference type="EMBL" id="RLL96041.1"/>
    </source>
</evidence>
<evidence type="ECO:0000256" key="2">
    <source>
        <dbReference type="SAM" id="SignalP"/>
    </source>
</evidence>
<reference evidence="4 5" key="1">
    <citation type="submission" date="2018-08" db="EMBL/GenBank/DDBJ databases">
        <title>Draft genome sequences of two Aspergillus turcosus clinical strains isolated from bronchoalveolar lavage fluid: one azole-susceptible and the other azole-resistant.</title>
        <authorList>
            <person name="Parent-Michaud M."/>
            <person name="Dufresne P.J."/>
            <person name="Fournier E."/>
            <person name="Martineau C."/>
            <person name="Moreira S."/>
            <person name="Perkins V."/>
            <person name="De Repentigny L."/>
            <person name="Dufresne S.F."/>
        </authorList>
    </citation>
    <scope>NUCLEOTIDE SEQUENCE [LARGE SCALE GENOMIC DNA]</scope>
    <source>
        <strain evidence="4">HMR AF 1038</strain>
    </source>
</reference>
<organism evidence="4 5">
    <name type="scientific">Aspergillus turcosus</name>
    <dbReference type="NCBI Taxonomy" id="1245748"/>
    <lineage>
        <taxon>Eukaryota</taxon>
        <taxon>Fungi</taxon>
        <taxon>Dikarya</taxon>
        <taxon>Ascomycota</taxon>
        <taxon>Pezizomycotina</taxon>
        <taxon>Eurotiomycetes</taxon>
        <taxon>Eurotiomycetidae</taxon>
        <taxon>Eurotiales</taxon>
        <taxon>Aspergillaceae</taxon>
        <taxon>Aspergillus</taxon>
        <taxon>Aspergillus subgen. Fumigati</taxon>
    </lineage>
</organism>
<dbReference type="Proteomes" id="UP000215289">
    <property type="component" value="Unassembled WGS sequence"/>
</dbReference>
<dbReference type="Pfam" id="PF12849">
    <property type="entry name" value="PBP_like_2"/>
    <property type="match status" value="1"/>
</dbReference>
<gene>
    <name evidence="4" type="ORF">CFD26_105955</name>
</gene>
<dbReference type="InterPro" id="IPR050811">
    <property type="entry name" value="Phosphate_ABC_transporter"/>
</dbReference>
<accession>A0A3R7G8M3</accession>
<keyword evidence="5" id="KW-1185">Reference proteome</keyword>
<evidence type="ECO:0000313" key="5">
    <source>
        <dbReference type="Proteomes" id="UP000215289"/>
    </source>
</evidence>
<dbReference type="SUPFAM" id="SSF53850">
    <property type="entry name" value="Periplasmic binding protein-like II"/>
    <property type="match status" value="1"/>
</dbReference>
<dbReference type="EMBL" id="NIDN02000127">
    <property type="protein sequence ID" value="RLL96041.1"/>
    <property type="molecule type" value="Genomic_DNA"/>
</dbReference>
<feature type="domain" description="PBP" evidence="3">
    <location>
        <begin position="102"/>
        <end position="376"/>
    </location>
</feature>
<evidence type="ECO:0000259" key="3">
    <source>
        <dbReference type="Pfam" id="PF12849"/>
    </source>
</evidence>
<feature type="signal peptide" evidence="2">
    <location>
        <begin position="1"/>
        <end position="21"/>
    </location>
</feature>
<dbReference type="PANTHER" id="PTHR30570">
    <property type="entry name" value="PERIPLASMIC PHOSPHATE BINDING COMPONENT OF PHOSPHATE ABC TRANSPORTER"/>
    <property type="match status" value="1"/>
</dbReference>
<dbReference type="OrthoDB" id="5117097at2759"/>
<evidence type="ECO:0000256" key="1">
    <source>
        <dbReference type="ARBA" id="ARBA00022729"/>
    </source>
</evidence>
<name>A0A3R7G8M3_9EURO</name>
<dbReference type="PANTHER" id="PTHR30570:SF6">
    <property type="entry name" value="PHOSPHATE-BINDING PROTEIN PSTS"/>
    <property type="match status" value="1"/>
</dbReference>
<proteinExistence type="predicted"/>
<keyword evidence="1 2" id="KW-0732">Signal</keyword>
<comment type="caution">
    <text evidence="4">The sequence shown here is derived from an EMBL/GenBank/DDBJ whole genome shotgun (WGS) entry which is preliminary data.</text>
</comment>
<dbReference type="Gene3D" id="3.40.190.10">
    <property type="entry name" value="Periplasmic binding protein-like II"/>
    <property type="match status" value="2"/>
</dbReference>
<feature type="chain" id="PRO_5018705757" description="PBP domain-containing protein" evidence="2">
    <location>
        <begin position="22"/>
        <end position="407"/>
    </location>
</feature>
<dbReference type="AlphaFoldDB" id="A0A3R7G8M3"/>
<protein>
    <recommendedName>
        <fullName evidence="3">PBP domain-containing protein</fullName>
    </recommendedName>
</protein>